<feature type="compositionally biased region" description="Low complexity" evidence="1">
    <location>
        <begin position="1"/>
        <end position="26"/>
    </location>
</feature>
<name>A0ABQ5IHA4_9ASTR</name>
<feature type="region of interest" description="Disordered" evidence="1">
    <location>
        <begin position="1"/>
        <end position="31"/>
    </location>
</feature>
<reference evidence="2" key="1">
    <citation type="journal article" date="2022" name="Int. J. Mol. Sci.">
        <title>Draft Genome of Tanacetum Coccineum: Genomic Comparison of Closely Related Tanacetum-Family Plants.</title>
        <authorList>
            <person name="Yamashiro T."/>
            <person name="Shiraishi A."/>
            <person name="Nakayama K."/>
            <person name="Satake H."/>
        </authorList>
    </citation>
    <scope>NUCLEOTIDE SEQUENCE</scope>
</reference>
<dbReference type="Proteomes" id="UP001151760">
    <property type="component" value="Unassembled WGS sequence"/>
</dbReference>
<dbReference type="EMBL" id="BQNB010020701">
    <property type="protein sequence ID" value="GJT98707.1"/>
    <property type="molecule type" value="Genomic_DNA"/>
</dbReference>
<keyword evidence="3" id="KW-1185">Reference proteome</keyword>
<feature type="compositionally biased region" description="Low complexity" evidence="1">
    <location>
        <begin position="50"/>
        <end position="61"/>
    </location>
</feature>
<organism evidence="2 3">
    <name type="scientific">Tanacetum coccineum</name>
    <dbReference type="NCBI Taxonomy" id="301880"/>
    <lineage>
        <taxon>Eukaryota</taxon>
        <taxon>Viridiplantae</taxon>
        <taxon>Streptophyta</taxon>
        <taxon>Embryophyta</taxon>
        <taxon>Tracheophyta</taxon>
        <taxon>Spermatophyta</taxon>
        <taxon>Magnoliopsida</taxon>
        <taxon>eudicotyledons</taxon>
        <taxon>Gunneridae</taxon>
        <taxon>Pentapetalae</taxon>
        <taxon>asterids</taxon>
        <taxon>campanulids</taxon>
        <taxon>Asterales</taxon>
        <taxon>Asteraceae</taxon>
        <taxon>Asteroideae</taxon>
        <taxon>Anthemideae</taxon>
        <taxon>Anthemidinae</taxon>
        <taxon>Tanacetum</taxon>
    </lineage>
</organism>
<feature type="region of interest" description="Disordered" evidence="1">
    <location>
        <begin position="44"/>
        <end position="108"/>
    </location>
</feature>
<protein>
    <submittedName>
        <fullName evidence="2">Uncharacterized protein</fullName>
    </submittedName>
</protein>
<sequence length="150" mass="16050">MNSLLSSSSSHHSTMNSKNASSSNPSKKIKLTIIPSRQLFVNISSDEEVTTTPSPTTTSSSPTPPNAPSKTPFTNQTSSSQDNTSSSFQSKLQISPPSSNEPTPPRPLTLLENILDVPELKAKITLDISLTQQAQGLKPLSKETQLNLGF</sequence>
<reference evidence="2" key="2">
    <citation type="submission" date="2022-01" db="EMBL/GenBank/DDBJ databases">
        <authorList>
            <person name="Yamashiro T."/>
            <person name="Shiraishi A."/>
            <person name="Satake H."/>
            <person name="Nakayama K."/>
        </authorList>
    </citation>
    <scope>NUCLEOTIDE SEQUENCE</scope>
</reference>
<feature type="compositionally biased region" description="Low complexity" evidence="1">
    <location>
        <begin position="68"/>
        <end position="101"/>
    </location>
</feature>
<comment type="caution">
    <text evidence="2">The sequence shown here is derived from an EMBL/GenBank/DDBJ whole genome shotgun (WGS) entry which is preliminary data.</text>
</comment>
<proteinExistence type="predicted"/>
<evidence type="ECO:0000256" key="1">
    <source>
        <dbReference type="SAM" id="MobiDB-lite"/>
    </source>
</evidence>
<evidence type="ECO:0000313" key="3">
    <source>
        <dbReference type="Proteomes" id="UP001151760"/>
    </source>
</evidence>
<evidence type="ECO:0000313" key="2">
    <source>
        <dbReference type="EMBL" id="GJT98707.1"/>
    </source>
</evidence>
<accession>A0ABQ5IHA4</accession>
<gene>
    <name evidence="2" type="ORF">Tco_1094225</name>
</gene>